<organism evidence="6 7">
    <name type="scientific">Leifsonia aquatica</name>
    <name type="common">Corynebacterium aquaticum</name>
    <dbReference type="NCBI Taxonomy" id="144185"/>
    <lineage>
        <taxon>Bacteria</taxon>
        <taxon>Bacillati</taxon>
        <taxon>Actinomycetota</taxon>
        <taxon>Actinomycetes</taxon>
        <taxon>Micrococcales</taxon>
        <taxon>Microbacteriaceae</taxon>
        <taxon>Leifsonia</taxon>
    </lineage>
</organism>
<name>A0A7W4YIX0_LEIAQ</name>
<evidence type="ECO:0000256" key="1">
    <source>
        <dbReference type="ARBA" id="ARBA00022723"/>
    </source>
</evidence>
<dbReference type="Proteomes" id="UP000538196">
    <property type="component" value="Unassembled WGS sequence"/>
</dbReference>
<feature type="domain" description="Calcineurin-like phosphoesterase" evidence="5">
    <location>
        <begin position="10"/>
        <end position="198"/>
    </location>
</feature>
<comment type="similarity">
    <text evidence="4">Belongs to the cyclic nucleotide phosphodiesterase class-III family.</text>
</comment>
<dbReference type="PANTHER" id="PTHR42988:SF2">
    <property type="entry name" value="CYCLIC NUCLEOTIDE PHOSPHODIESTERASE CBUA0032-RELATED"/>
    <property type="match status" value="1"/>
</dbReference>
<evidence type="ECO:0000259" key="5">
    <source>
        <dbReference type="Pfam" id="PF00149"/>
    </source>
</evidence>
<dbReference type="Pfam" id="PF00149">
    <property type="entry name" value="Metallophos"/>
    <property type="match status" value="1"/>
</dbReference>
<comment type="caution">
    <text evidence="6">The sequence shown here is derived from an EMBL/GenBank/DDBJ whole genome shotgun (WGS) entry which is preliminary data.</text>
</comment>
<keyword evidence="7" id="KW-1185">Reference proteome</keyword>
<protein>
    <submittedName>
        <fullName evidence="6">3',5'-cyclic AMP phosphodiesterase CpdA</fullName>
    </submittedName>
</protein>
<accession>A0A7W4YIX0</accession>
<dbReference type="GO" id="GO:0016787">
    <property type="term" value="F:hydrolase activity"/>
    <property type="evidence" value="ECO:0007669"/>
    <property type="project" value="UniProtKB-KW"/>
</dbReference>
<evidence type="ECO:0000256" key="3">
    <source>
        <dbReference type="ARBA" id="ARBA00023004"/>
    </source>
</evidence>
<dbReference type="Gene3D" id="3.60.21.10">
    <property type="match status" value="1"/>
</dbReference>
<dbReference type="GO" id="GO:0046872">
    <property type="term" value="F:metal ion binding"/>
    <property type="evidence" value="ECO:0007669"/>
    <property type="project" value="UniProtKB-KW"/>
</dbReference>
<dbReference type="InterPro" id="IPR004843">
    <property type="entry name" value="Calcineurin-like_PHP"/>
</dbReference>
<evidence type="ECO:0000256" key="4">
    <source>
        <dbReference type="ARBA" id="ARBA00025742"/>
    </source>
</evidence>
<dbReference type="EMBL" id="JACHVP010000002">
    <property type="protein sequence ID" value="MBB2967506.1"/>
    <property type="molecule type" value="Genomic_DNA"/>
</dbReference>
<dbReference type="PANTHER" id="PTHR42988">
    <property type="entry name" value="PHOSPHOHYDROLASE"/>
    <property type="match status" value="1"/>
</dbReference>
<dbReference type="InterPro" id="IPR029052">
    <property type="entry name" value="Metallo-depent_PP-like"/>
</dbReference>
<gene>
    <name evidence="6" type="ORF">FHX33_002269</name>
</gene>
<dbReference type="AlphaFoldDB" id="A0A7W4YIX0"/>
<sequence length="282" mass="28799">MTLAETPAGLRILHLSDTHLFSDGSLHYGRVDTLAALDRTLARAAALDAIDLVVASGDLSDDGGDESYRLLASRLAPFADDRGADVVYAMGNHDLRSGFETVLGARETVTLRGGFRVVTLDTSVPGAGYGALDAEQLDRLAGILAVPAPHGTVVVLHHPPVPAASALLAALELTNPEALLDVCAAGDVRLILGGHYHHALAAEARGIPVIVAPGVANSSDPIAAAGTERAVIGSGFAVVDLPLEGEPRAVFLPAPGPEDGVEIFDLDAAEVERIAVAAGSGA</sequence>
<evidence type="ECO:0000256" key="2">
    <source>
        <dbReference type="ARBA" id="ARBA00022801"/>
    </source>
</evidence>
<keyword evidence="3" id="KW-0408">Iron</keyword>
<evidence type="ECO:0000313" key="6">
    <source>
        <dbReference type="EMBL" id="MBB2967506.1"/>
    </source>
</evidence>
<keyword evidence="2" id="KW-0378">Hydrolase</keyword>
<evidence type="ECO:0000313" key="7">
    <source>
        <dbReference type="Proteomes" id="UP000538196"/>
    </source>
</evidence>
<reference evidence="6 7" key="1">
    <citation type="submission" date="2020-08" db="EMBL/GenBank/DDBJ databases">
        <title>Sequencing the genomes of 1000 actinobacteria strains.</title>
        <authorList>
            <person name="Klenk H.-P."/>
        </authorList>
    </citation>
    <scope>NUCLEOTIDE SEQUENCE [LARGE SCALE GENOMIC DNA]</scope>
    <source>
        <strain evidence="6 7">DSM 20146</strain>
    </source>
</reference>
<keyword evidence="1" id="KW-0479">Metal-binding</keyword>
<dbReference type="SUPFAM" id="SSF56300">
    <property type="entry name" value="Metallo-dependent phosphatases"/>
    <property type="match status" value="1"/>
</dbReference>
<proteinExistence type="inferred from homology"/>
<dbReference type="InterPro" id="IPR050884">
    <property type="entry name" value="CNP_phosphodiesterase-III"/>
</dbReference>
<dbReference type="RefSeq" id="WP_021764070.1">
    <property type="nucleotide sequence ID" value="NZ_JACHVP010000002.1"/>
</dbReference>